<feature type="compositionally biased region" description="Polar residues" evidence="1">
    <location>
        <begin position="69"/>
        <end position="88"/>
    </location>
</feature>
<protein>
    <submittedName>
        <fullName evidence="2">Uncharacterized protein</fullName>
    </submittedName>
</protein>
<accession>A0A381W807</accession>
<organism evidence="2">
    <name type="scientific">marine metagenome</name>
    <dbReference type="NCBI Taxonomy" id="408172"/>
    <lineage>
        <taxon>unclassified sequences</taxon>
        <taxon>metagenomes</taxon>
        <taxon>ecological metagenomes</taxon>
    </lineage>
</organism>
<name>A0A381W807_9ZZZZ</name>
<evidence type="ECO:0000256" key="1">
    <source>
        <dbReference type="SAM" id="MobiDB-lite"/>
    </source>
</evidence>
<sequence length="113" mass="12392">MDAQQAYGRADELRREFEDRLGDPIDCASVTLLRVRGVPFAGKALVSLEFLTYRAVSSLRVWVRPRFPTSPSLQESPSRARLSNRTGNENGGGPHGTRTHGLRVANAALSQLS</sequence>
<dbReference type="AntiFam" id="ANF00012">
    <property type="entry name" value="tRNA translation"/>
</dbReference>
<proteinExistence type="predicted"/>
<reference evidence="2" key="1">
    <citation type="submission" date="2018-05" db="EMBL/GenBank/DDBJ databases">
        <authorList>
            <person name="Lanie J.A."/>
            <person name="Ng W.-L."/>
            <person name="Kazmierczak K.M."/>
            <person name="Andrzejewski T.M."/>
            <person name="Davidsen T.M."/>
            <person name="Wayne K.J."/>
            <person name="Tettelin H."/>
            <person name="Glass J.I."/>
            <person name="Rusch D."/>
            <person name="Podicherti R."/>
            <person name="Tsui H.-C.T."/>
            <person name="Winkler M.E."/>
        </authorList>
    </citation>
    <scope>NUCLEOTIDE SEQUENCE</scope>
</reference>
<gene>
    <name evidence="2" type="ORF">METZ01_LOCUS101469</name>
</gene>
<dbReference type="AlphaFoldDB" id="A0A381W807"/>
<feature type="region of interest" description="Disordered" evidence="1">
    <location>
        <begin position="68"/>
        <end position="113"/>
    </location>
</feature>
<dbReference type="EMBL" id="UINC01010974">
    <property type="protein sequence ID" value="SVA48615.1"/>
    <property type="molecule type" value="Genomic_DNA"/>
</dbReference>
<evidence type="ECO:0000313" key="2">
    <source>
        <dbReference type="EMBL" id="SVA48615.1"/>
    </source>
</evidence>